<evidence type="ECO:0000313" key="2">
    <source>
        <dbReference type="Proteomes" id="UP000001542"/>
    </source>
</evidence>
<reference evidence="1" key="2">
    <citation type="journal article" date="2007" name="Science">
        <title>Draft genome sequence of the sexually transmitted pathogen Trichomonas vaginalis.</title>
        <authorList>
            <person name="Carlton J.M."/>
            <person name="Hirt R.P."/>
            <person name="Silva J.C."/>
            <person name="Delcher A.L."/>
            <person name="Schatz M."/>
            <person name="Zhao Q."/>
            <person name="Wortman J.R."/>
            <person name="Bidwell S.L."/>
            <person name="Alsmark U.C.M."/>
            <person name="Besteiro S."/>
            <person name="Sicheritz-Ponten T."/>
            <person name="Noel C.J."/>
            <person name="Dacks J.B."/>
            <person name="Foster P.G."/>
            <person name="Simillion C."/>
            <person name="Van de Peer Y."/>
            <person name="Miranda-Saavedra D."/>
            <person name="Barton G.J."/>
            <person name="Westrop G.D."/>
            <person name="Mueller S."/>
            <person name="Dessi D."/>
            <person name="Fiori P.L."/>
            <person name="Ren Q."/>
            <person name="Paulsen I."/>
            <person name="Zhang H."/>
            <person name="Bastida-Corcuera F.D."/>
            <person name="Simoes-Barbosa A."/>
            <person name="Brown M.T."/>
            <person name="Hayes R.D."/>
            <person name="Mukherjee M."/>
            <person name="Okumura C.Y."/>
            <person name="Schneider R."/>
            <person name="Smith A.J."/>
            <person name="Vanacova S."/>
            <person name="Villalvazo M."/>
            <person name="Haas B.J."/>
            <person name="Pertea M."/>
            <person name="Feldblyum T.V."/>
            <person name="Utterback T.R."/>
            <person name="Shu C.L."/>
            <person name="Osoegawa K."/>
            <person name="de Jong P.J."/>
            <person name="Hrdy I."/>
            <person name="Horvathova L."/>
            <person name="Zubacova Z."/>
            <person name="Dolezal P."/>
            <person name="Malik S.B."/>
            <person name="Logsdon J.M. Jr."/>
            <person name="Henze K."/>
            <person name="Gupta A."/>
            <person name="Wang C.C."/>
            <person name="Dunne R.L."/>
            <person name="Upcroft J.A."/>
            <person name="Upcroft P."/>
            <person name="White O."/>
            <person name="Salzberg S.L."/>
            <person name="Tang P."/>
            <person name="Chiu C.-H."/>
            <person name="Lee Y.-S."/>
            <person name="Embley T.M."/>
            <person name="Coombs G.H."/>
            <person name="Mottram J.C."/>
            <person name="Tachezy J."/>
            <person name="Fraser-Liggett C.M."/>
            <person name="Johnson P.J."/>
        </authorList>
    </citation>
    <scope>NUCLEOTIDE SEQUENCE [LARGE SCALE GENOMIC DNA]</scope>
    <source>
        <strain evidence="1">G3</strain>
    </source>
</reference>
<dbReference type="SMR" id="A2DL43"/>
<evidence type="ECO:0000313" key="1">
    <source>
        <dbReference type="EMBL" id="EAY18834.1"/>
    </source>
</evidence>
<dbReference type="RefSeq" id="XP_001579820.1">
    <property type="nucleotide sequence ID" value="XM_001579770.1"/>
</dbReference>
<dbReference type="Gene3D" id="1.25.10.10">
    <property type="entry name" value="Leucine-rich Repeat Variant"/>
    <property type="match status" value="1"/>
</dbReference>
<dbReference type="VEuPathDB" id="TrichDB:TVAGG3_0273850"/>
<gene>
    <name evidence="1" type="ORF">TVAG_294850</name>
</gene>
<dbReference type="EMBL" id="DS113214">
    <property type="protein sequence ID" value="EAY18834.1"/>
    <property type="molecule type" value="Genomic_DNA"/>
</dbReference>
<dbReference type="KEGG" id="tva:5464341"/>
<dbReference type="AlphaFoldDB" id="A2DL43"/>
<keyword evidence="2" id="KW-1185">Reference proteome</keyword>
<dbReference type="InterPro" id="IPR011989">
    <property type="entry name" value="ARM-like"/>
</dbReference>
<accession>A2DL43</accession>
<dbReference type="SUPFAM" id="SSF48371">
    <property type="entry name" value="ARM repeat"/>
    <property type="match status" value="1"/>
</dbReference>
<dbReference type="OrthoDB" id="29145at2759"/>
<dbReference type="VEuPathDB" id="TrichDB:TVAG_294850"/>
<dbReference type="InterPro" id="IPR016024">
    <property type="entry name" value="ARM-type_fold"/>
</dbReference>
<reference evidence="1" key="1">
    <citation type="submission" date="2006-10" db="EMBL/GenBank/DDBJ databases">
        <authorList>
            <person name="Amadeo P."/>
            <person name="Zhao Q."/>
            <person name="Wortman J."/>
            <person name="Fraser-Liggett C."/>
            <person name="Carlton J."/>
        </authorList>
    </citation>
    <scope>NUCLEOTIDE SEQUENCE</scope>
    <source>
        <strain evidence="1">G3</strain>
    </source>
</reference>
<dbReference type="GO" id="GO:0005634">
    <property type="term" value="C:nucleus"/>
    <property type="evidence" value="ECO:0000318"/>
    <property type="project" value="GO_Central"/>
</dbReference>
<organism evidence="1 2">
    <name type="scientific">Trichomonas vaginalis (strain ATCC PRA-98 / G3)</name>
    <dbReference type="NCBI Taxonomy" id="412133"/>
    <lineage>
        <taxon>Eukaryota</taxon>
        <taxon>Metamonada</taxon>
        <taxon>Parabasalia</taxon>
        <taxon>Trichomonadida</taxon>
        <taxon>Trichomonadidae</taxon>
        <taxon>Trichomonas</taxon>
    </lineage>
</organism>
<dbReference type="InParanoid" id="A2DL43"/>
<dbReference type="GO" id="GO:0006607">
    <property type="term" value="P:NLS-bearing protein import into nucleus"/>
    <property type="evidence" value="ECO:0000318"/>
    <property type="project" value="GO_Central"/>
</dbReference>
<dbReference type="Proteomes" id="UP000001542">
    <property type="component" value="Unassembled WGS sequence"/>
</dbReference>
<dbReference type="GO" id="GO:0061608">
    <property type="term" value="F:nuclear import signal receptor activity"/>
    <property type="evidence" value="ECO:0000318"/>
    <property type="project" value="GO_Central"/>
</dbReference>
<sequence>MFDEYKDNIDQSLSENQLELMSGQPIITEDGQLFLNEIHNCLQELISTNDVNKINVIATLFEEYNGDKSVIFQDCQLQNTFEEYLQNISDDFEKLKYLYDVLIDVLTHNPEFRELFLETSLFPMSLQLATNEDDTLASYAIMIIEPLLNSMKSNQILEYLEDIYGAIKISWNINAGTRESVSKILLILNNTLGQNDLHDLSIRRACKLLNNDNSFDVFLNCIKLLTKKIKIQKDLHHKIIDSDIPKIVKHQLRRFLNKPSDFEGNAKNDLMISILDFALISNELAAPFTVIELSYSFIKYCMKELDFNVVQKALDYLTFLIYQEDEKLCTKVLQDNVIQELFDYILSESFKLKISALKLVHSILKINISRKIYDLLIQKEFIQNQSEILEDETDEKSVLLFLECIYMMLQAGRNFNDEESIPFALEECGAMDYLMDLTDHDNDDVAEHSAELLDIFEQINGNQE</sequence>
<proteinExistence type="predicted"/>
<dbReference type="GO" id="GO:0008139">
    <property type="term" value="F:nuclear localization sequence binding"/>
    <property type="evidence" value="ECO:0000318"/>
    <property type="project" value="GO_Central"/>
</dbReference>
<protein>
    <submittedName>
        <fullName evidence="1">Uncharacterized protein</fullName>
    </submittedName>
</protein>
<name>A2DL43_TRIV3</name>